<feature type="transmembrane region" description="Helical" evidence="1">
    <location>
        <begin position="264"/>
        <end position="281"/>
    </location>
</feature>
<evidence type="ECO:0000256" key="1">
    <source>
        <dbReference type="SAM" id="Phobius"/>
    </source>
</evidence>
<dbReference type="EMBL" id="JACHVZ010000041">
    <property type="protein sequence ID" value="MBB2932964.1"/>
    <property type="molecule type" value="Genomic_DNA"/>
</dbReference>
<keyword evidence="1" id="KW-0472">Membrane</keyword>
<feature type="domain" description="Acyltransferase 3" evidence="2">
    <location>
        <begin position="10"/>
        <end position="318"/>
    </location>
</feature>
<dbReference type="PANTHER" id="PTHR23028">
    <property type="entry name" value="ACETYLTRANSFERASE"/>
    <property type="match status" value="1"/>
</dbReference>
<feature type="transmembrane region" description="Helical" evidence="1">
    <location>
        <begin position="231"/>
        <end position="252"/>
    </location>
</feature>
<dbReference type="Proteomes" id="UP000533533">
    <property type="component" value="Unassembled WGS sequence"/>
</dbReference>
<evidence type="ECO:0000259" key="2">
    <source>
        <dbReference type="Pfam" id="PF01757"/>
    </source>
</evidence>
<dbReference type="InterPro" id="IPR002656">
    <property type="entry name" value="Acyl_transf_3_dom"/>
</dbReference>
<feature type="transmembrane region" description="Helical" evidence="1">
    <location>
        <begin position="206"/>
        <end position="225"/>
    </location>
</feature>
<feature type="transmembrane region" description="Helical" evidence="1">
    <location>
        <begin position="120"/>
        <end position="143"/>
    </location>
</feature>
<comment type="caution">
    <text evidence="3">The sequence shown here is derived from an EMBL/GenBank/DDBJ whole genome shotgun (WGS) entry which is preliminary data.</text>
</comment>
<dbReference type="PANTHER" id="PTHR23028:SF131">
    <property type="entry name" value="BLR2367 PROTEIN"/>
    <property type="match status" value="1"/>
</dbReference>
<feature type="transmembrane region" description="Helical" evidence="1">
    <location>
        <begin position="172"/>
        <end position="194"/>
    </location>
</feature>
<keyword evidence="4" id="KW-1185">Reference proteome</keyword>
<sequence length="359" mass="39834">MMRDHEKLNSVHCMRFLAAAAVVVHHVTTGLGNRSVMVGAAGVDVFFIISGIVIGLALIKEEGAYAFAVKRVIRVMPMYWLATAIYAFFRFGVWGEQPPLDLVWRSLLLIPHFGTNWNPIYFPAWTLTFEMLFYVVATVALLIYRHHAFATCLVLFLAIGVLRIAVPGSTTGAIFSTGICLEFCAGMLIAQLIAKEILPRRQFGTICILVALGLLWKFQSAVVIIREDPLAFHLARPLELGIPAALLVWGVLSFEDSPVFQGRFLQLGGAASYSIYLTHIITIDFTRDRLARWGVQAMEHAASMTCMLVALSLIVGIAVHRYVELPLLNWLKNALLSHRSDDHQHVSVSLSAEPIDTPH</sequence>
<feature type="transmembrane region" description="Helical" evidence="1">
    <location>
        <begin position="301"/>
        <end position="323"/>
    </location>
</feature>
<proteinExistence type="predicted"/>
<keyword evidence="1" id="KW-1133">Transmembrane helix</keyword>
<dbReference type="InterPro" id="IPR050879">
    <property type="entry name" value="Acyltransferase_3"/>
</dbReference>
<accession>A0ABR6FZT4</accession>
<keyword evidence="1" id="KW-0812">Transmembrane</keyword>
<organism evidence="3 4">
    <name type="scientific">Paraburkholderia silvatlantica</name>
    <dbReference type="NCBI Taxonomy" id="321895"/>
    <lineage>
        <taxon>Bacteria</taxon>
        <taxon>Pseudomonadati</taxon>
        <taxon>Pseudomonadota</taxon>
        <taxon>Betaproteobacteria</taxon>
        <taxon>Burkholderiales</taxon>
        <taxon>Burkholderiaceae</taxon>
        <taxon>Paraburkholderia</taxon>
    </lineage>
</organism>
<evidence type="ECO:0000313" key="3">
    <source>
        <dbReference type="EMBL" id="MBB2932964.1"/>
    </source>
</evidence>
<dbReference type="Pfam" id="PF01757">
    <property type="entry name" value="Acyl_transf_3"/>
    <property type="match status" value="1"/>
</dbReference>
<feature type="transmembrane region" description="Helical" evidence="1">
    <location>
        <begin position="12"/>
        <end position="31"/>
    </location>
</feature>
<gene>
    <name evidence="3" type="ORF">FHX59_007454</name>
</gene>
<feature type="transmembrane region" description="Helical" evidence="1">
    <location>
        <begin position="71"/>
        <end position="89"/>
    </location>
</feature>
<feature type="transmembrane region" description="Helical" evidence="1">
    <location>
        <begin position="37"/>
        <end position="59"/>
    </location>
</feature>
<protein>
    <submittedName>
        <fullName evidence="3">Exopolysaccharide production protein ExoZ</fullName>
    </submittedName>
</protein>
<feature type="transmembrane region" description="Helical" evidence="1">
    <location>
        <begin position="148"/>
        <end position="166"/>
    </location>
</feature>
<name>A0ABR6FZT4_9BURK</name>
<reference evidence="3 4" key="1">
    <citation type="submission" date="2020-08" db="EMBL/GenBank/DDBJ databases">
        <title>Genomic Encyclopedia of Type Strains, Phase IV (KMG-V): Genome sequencing to study the core and pangenomes of soil and plant-associated prokaryotes.</title>
        <authorList>
            <person name="Whitman W."/>
        </authorList>
    </citation>
    <scope>NUCLEOTIDE SEQUENCE [LARGE SCALE GENOMIC DNA]</scope>
    <source>
        <strain evidence="3 4">SRMrh-85</strain>
    </source>
</reference>
<evidence type="ECO:0000313" key="4">
    <source>
        <dbReference type="Proteomes" id="UP000533533"/>
    </source>
</evidence>